<dbReference type="RefSeq" id="WP_020994920.1">
    <property type="nucleotide sequence ID" value="NZ_CABMNL010000001.1"/>
</dbReference>
<dbReference type="EMBL" id="ACDP02000010">
    <property type="protein sequence ID" value="EQM95270.1"/>
    <property type="molecule type" value="Genomic_DNA"/>
</dbReference>
<gene>
    <name evidence="1" type="ORF">OFAG_02164</name>
</gene>
<accession>T5LQQ2</accession>
<keyword evidence="2" id="KW-1185">Reference proteome</keyword>
<evidence type="ECO:0000313" key="2">
    <source>
        <dbReference type="Proteomes" id="UP000003973"/>
    </source>
</evidence>
<organism evidence="1 2">
    <name type="scientific">Oxalobacter paraformigenes</name>
    <dbReference type="NCBI Taxonomy" id="556268"/>
    <lineage>
        <taxon>Bacteria</taxon>
        <taxon>Pseudomonadati</taxon>
        <taxon>Pseudomonadota</taxon>
        <taxon>Betaproteobacteria</taxon>
        <taxon>Burkholderiales</taxon>
        <taxon>Oxalobacteraceae</taxon>
        <taxon>Oxalobacter</taxon>
    </lineage>
</organism>
<proteinExistence type="predicted"/>
<protein>
    <submittedName>
        <fullName evidence="1">Uncharacterized protein</fullName>
    </submittedName>
</protein>
<dbReference type="Proteomes" id="UP000003973">
    <property type="component" value="Unassembled WGS sequence"/>
</dbReference>
<sequence length="48" mass="5639">MKHAETQSICQLHERIRKQVRKKALIRFPDEGKRRAIVCQHALSIRTG</sequence>
<reference evidence="1" key="1">
    <citation type="submission" date="2011-10" db="EMBL/GenBank/DDBJ databases">
        <title>The Genome Sequence of Oxalobacter formigenes HOxBLS.</title>
        <authorList>
            <consortium name="The Broad Institute Genome Sequencing Platform"/>
            <person name="Earl A."/>
            <person name="Ward D."/>
            <person name="Feldgarden M."/>
            <person name="Gevers D."/>
            <person name="Allison M.J."/>
            <person name="Humphrey S."/>
            <person name="Young S.K."/>
            <person name="Zeng Q."/>
            <person name="Gargeya S."/>
            <person name="Fitzgerald M."/>
            <person name="Haas B."/>
            <person name="Abouelleil A."/>
            <person name="Alvarado L."/>
            <person name="Arachchi H.M."/>
            <person name="Berlin A."/>
            <person name="Brown A."/>
            <person name="Chapman S.B."/>
            <person name="Chen Z."/>
            <person name="Dunbar C."/>
            <person name="Freedman E."/>
            <person name="Gearin G."/>
            <person name="Goldberg J."/>
            <person name="Griggs A."/>
            <person name="Gujja S."/>
            <person name="Heiman D."/>
            <person name="Howarth C."/>
            <person name="Larson L."/>
            <person name="Lui A."/>
            <person name="MacDonald P.J.P."/>
            <person name="Montmayeur A."/>
            <person name="Murphy C."/>
            <person name="Neiman D."/>
            <person name="Pearson M."/>
            <person name="Priest M."/>
            <person name="Roberts A."/>
            <person name="Saif S."/>
            <person name="Shea T."/>
            <person name="Shenoy N."/>
            <person name="Sisk P."/>
            <person name="Stolte C."/>
            <person name="Sykes S."/>
            <person name="Wortman J."/>
            <person name="Nusbaum C."/>
            <person name="Birren B."/>
        </authorList>
    </citation>
    <scope>NUCLEOTIDE SEQUENCE [LARGE SCALE GENOMIC DNA]</scope>
    <source>
        <strain evidence="1">HOxBLS</strain>
    </source>
</reference>
<dbReference type="AlphaFoldDB" id="T5LQQ2"/>
<name>T5LQQ2_9BURK</name>
<evidence type="ECO:0000313" key="1">
    <source>
        <dbReference type="EMBL" id="EQM95270.1"/>
    </source>
</evidence>
<dbReference type="HOGENOM" id="CLU_3155675_0_0_4"/>
<comment type="caution">
    <text evidence="1">The sequence shown here is derived from an EMBL/GenBank/DDBJ whole genome shotgun (WGS) entry which is preliminary data.</text>
</comment>